<dbReference type="EMBL" id="JAINUF010000002">
    <property type="protein sequence ID" value="KAJ8375476.1"/>
    <property type="molecule type" value="Genomic_DNA"/>
</dbReference>
<dbReference type="OrthoDB" id="6148859at2759"/>
<evidence type="ECO:0000313" key="2">
    <source>
        <dbReference type="Proteomes" id="UP001152622"/>
    </source>
</evidence>
<dbReference type="AlphaFoldDB" id="A0A9Q1G5A7"/>
<proteinExistence type="predicted"/>
<organism evidence="1 2">
    <name type="scientific">Synaphobranchus kaupii</name>
    <name type="common">Kaup's arrowtooth eel</name>
    <dbReference type="NCBI Taxonomy" id="118154"/>
    <lineage>
        <taxon>Eukaryota</taxon>
        <taxon>Metazoa</taxon>
        <taxon>Chordata</taxon>
        <taxon>Craniata</taxon>
        <taxon>Vertebrata</taxon>
        <taxon>Euteleostomi</taxon>
        <taxon>Actinopterygii</taxon>
        <taxon>Neopterygii</taxon>
        <taxon>Teleostei</taxon>
        <taxon>Anguilliformes</taxon>
        <taxon>Synaphobranchidae</taxon>
        <taxon>Synaphobranchus</taxon>
    </lineage>
</organism>
<sequence>MGAIDAFHDGSPKRAARIKAIQTLLEDPVLTYKDLHSIQWLSYYNALQTVHRTTDSLLTYLTDVSQDVSQDPKASGLKKKIGTVKFISIAALMMDAMAPVTILSQFLQTENVDVALVKVKLDLAIEDLEKIKPVTSPNLTALASDIQGNMY</sequence>
<name>A0A9Q1G5A7_SYNKA</name>
<keyword evidence="2" id="KW-1185">Reference proteome</keyword>
<accession>A0A9Q1G5A7</accession>
<comment type="caution">
    <text evidence="1">The sequence shown here is derived from an EMBL/GenBank/DDBJ whole genome shotgun (WGS) entry which is preliminary data.</text>
</comment>
<reference evidence="1" key="1">
    <citation type="journal article" date="2023" name="Science">
        <title>Genome structures resolve the early diversification of teleost fishes.</title>
        <authorList>
            <person name="Parey E."/>
            <person name="Louis A."/>
            <person name="Montfort J."/>
            <person name="Bouchez O."/>
            <person name="Roques C."/>
            <person name="Iampietro C."/>
            <person name="Lluch J."/>
            <person name="Castinel A."/>
            <person name="Donnadieu C."/>
            <person name="Desvignes T."/>
            <person name="Floi Bucao C."/>
            <person name="Jouanno E."/>
            <person name="Wen M."/>
            <person name="Mejri S."/>
            <person name="Dirks R."/>
            <person name="Jansen H."/>
            <person name="Henkel C."/>
            <person name="Chen W.J."/>
            <person name="Zahm M."/>
            <person name="Cabau C."/>
            <person name="Klopp C."/>
            <person name="Thompson A.W."/>
            <person name="Robinson-Rechavi M."/>
            <person name="Braasch I."/>
            <person name="Lecointre G."/>
            <person name="Bobe J."/>
            <person name="Postlethwait J.H."/>
            <person name="Berthelot C."/>
            <person name="Roest Crollius H."/>
            <person name="Guiguen Y."/>
        </authorList>
    </citation>
    <scope>NUCLEOTIDE SEQUENCE</scope>
    <source>
        <strain evidence="1">WJC10195</strain>
    </source>
</reference>
<dbReference type="Proteomes" id="UP001152622">
    <property type="component" value="Chromosome 2"/>
</dbReference>
<dbReference type="PANTHER" id="PTHR46880:SF5">
    <property type="entry name" value="DUF4371 DOMAIN-CONTAINING PROTEIN"/>
    <property type="match status" value="1"/>
</dbReference>
<evidence type="ECO:0000313" key="1">
    <source>
        <dbReference type="EMBL" id="KAJ8375476.1"/>
    </source>
</evidence>
<gene>
    <name evidence="1" type="ORF">SKAU_G00060560</name>
</gene>
<protein>
    <submittedName>
        <fullName evidence="1">Uncharacterized protein</fullName>
    </submittedName>
</protein>
<dbReference type="PANTHER" id="PTHR46880">
    <property type="entry name" value="RAS-ASSOCIATING DOMAIN-CONTAINING PROTEIN"/>
    <property type="match status" value="1"/>
</dbReference>